<dbReference type="PANTHER" id="PTHR33244">
    <property type="entry name" value="INTEGRASE CATALYTIC DOMAIN-CONTAINING PROTEIN-RELATED"/>
    <property type="match status" value="1"/>
</dbReference>
<organism evidence="1 2">
    <name type="scientific">Aquatica leii</name>
    <dbReference type="NCBI Taxonomy" id="1421715"/>
    <lineage>
        <taxon>Eukaryota</taxon>
        <taxon>Metazoa</taxon>
        <taxon>Ecdysozoa</taxon>
        <taxon>Arthropoda</taxon>
        <taxon>Hexapoda</taxon>
        <taxon>Insecta</taxon>
        <taxon>Pterygota</taxon>
        <taxon>Neoptera</taxon>
        <taxon>Endopterygota</taxon>
        <taxon>Coleoptera</taxon>
        <taxon>Polyphaga</taxon>
        <taxon>Elateriformia</taxon>
        <taxon>Elateroidea</taxon>
        <taxon>Lampyridae</taxon>
        <taxon>Luciolinae</taxon>
        <taxon>Aquatica</taxon>
    </lineage>
</organism>
<dbReference type="PANTHER" id="PTHR33244:SF3">
    <property type="entry name" value="PEPTIDASE A2 DOMAIN-CONTAINING PROTEIN"/>
    <property type="match status" value="1"/>
</dbReference>
<evidence type="ECO:0000313" key="2">
    <source>
        <dbReference type="Proteomes" id="UP001353858"/>
    </source>
</evidence>
<accession>A0AAN7PDJ4</accession>
<proteinExistence type="predicted"/>
<dbReference type="EMBL" id="JARPUR010000002">
    <property type="protein sequence ID" value="KAK4882728.1"/>
    <property type="molecule type" value="Genomic_DNA"/>
</dbReference>
<evidence type="ECO:0000313" key="1">
    <source>
        <dbReference type="EMBL" id="KAK4882728.1"/>
    </source>
</evidence>
<sequence length="161" mass="19275">MNRILKTLVPTSTNTLKPEFIDHQIVNEKLKNNQLRQKHFYDRTAKDLPELYVNDKVFFQKNDKWEKGVVIHKHNLRSYIIKDENGNQFRRNRKFISKTNLAVNLDDDVIYETTPLLPKTTENIRNRENTNDNNCNSDIRTRSGRIHKLPHHLKQDFVFDF</sequence>
<dbReference type="AlphaFoldDB" id="A0AAN7PDJ4"/>
<keyword evidence="2" id="KW-1185">Reference proteome</keyword>
<gene>
    <name evidence="1" type="ORF">RN001_006047</name>
</gene>
<reference evidence="2" key="1">
    <citation type="submission" date="2023-01" db="EMBL/GenBank/DDBJ databases">
        <title>Key to firefly adult light organ development and bioluminescence: homeobox transcription factors regulate luciferase expression and transportation to peroxisome.</title>
        <authorList>
            <person name="Fu X."/>
        </authorList>
    </citation>
    <scope>NUCLEOTIDE SEQUENCE [LARGE SCALE GENOMIC DNA]</scope>
</reference>
<dbReference type="Proteomes" id="UP001353858">
    <property type="component" value="Unassembled WGS sequence"/>
</dbReference>
<comment type="caution">
    <text evidence="1">The sequence shown here is derived from an EMBL/GenBank/DDBJ whole genome shotgun (WGS) entry which is preliminary data.</text>
</comment>
<name>A0AAN7PDJ4_9COLE</name>
<protein>
    <submittedName>
        <fullName evidence="1">Uncharacterized protein</fullName>
    </submittedName>
</protein>